<keyword evidence="4" id="KW-1185">Reference proteome</keyword>
<comment type="caution">
    <text evidence="3">The sequence shown here is derived from an EMBL/GenBank/DDBJ whole genome shotgun (WGS) entry which is preliminary data.</text>
</comment>
<gene>
    <name evidence="3" type="ORF">I2501_22845</name>
</gene>
<protein>
    <recommendedName>
        <fullName evidence="5">PepSY domain-containing protein</fullName>
    </recommendedName>
</protein>
<dbReference type="EMBL" id="JADPRT010000009">
    <property type="protein sequence ID" value="MBF9070857.1"/>
    <property type="molecule type" value="Genomic_DNA"/>
</dbReference>
<evidence type="ECO:0008006" key="5">
    <source>
        <dbReference type="Google" id="ProtNLM"/>
    </source>
</evidence>
<name>A0A931B8Z7_9ACTN</name>
<dbReference type="Proteomes" id="UP000657385">
    <property type="component" value="Unassembled WGS sequence"/>
</dbReference>
<evidence type="ECO:0000313" key="4">
    <source>
        <dbReference type="Proteomes" id="UP000657385"/>
    </source>
</evidence>
<feature type="compositionally biased region" description="Low complexity" evidence="1">
    <location>
        <begin position="37"/>
        <end position="55"/>
    </location>
</feature>
<keyword evidence="2" id="KW-0812">Transmembrane</keyword>
<reference evidence="3" key="1">
    <citation type="submission" date="2020-11" db="EMBL/GenBank/DDBJ databases">
        <title>Isolation and identification of active actinomycetes.</title>
        <authorList>
            <person name="Yu B."/>
        </authorList>
    </citation>
    <scope>NUCLEOTIDE SEQUENCE</scope>
    <source>
        <strain evidence="3">NEAU-YB345</strain>
    </source>
</reference>
<accession>A0A931B8Z7</accession>
<evidence type="ECO:0000256" key="1">
    <source>
        <dbReference type="SAM" id="MobiDB-lite"/>
    </source>
</evidence>
<evidence type="ECO:0000256" key="2">
    <source>
        <dbReference type="SAM" id="Phobius"/>
    </source>
</evidence>
<keyword evidence="2" id="KW-0472">Membrane</keyword>
<feature type="region of interest" description="Disordered" evidence="1">
    <location>
        <begin position="1"/>
        <end position="68"/>
    </location>
</feature>
<dbReference type="AlphaFoldDB" id="A0A931B8Z7"/>
<dbReference type="RefSeq" id="WP_196196005.1">
    <property type="nucleotide sequence ID" value="NZ_JADPRT010000009.1"/>
</dbReference>
<sequence length="237" mass="22322">MTDPVDPFFPASSAPEPDPTPSQEPDHEPAPNLAKEPAPTADAPAAAAAEPASAGSGSGSGSGVRRRMGGRPARWVLTGVGIVVLVGGTAAVTAAVVNHGDRGFAVRAVSVAPGGIGLPGIPGGLPGKVVLGGAAGDAGSEAVVVKGGQAVAVPGAAQAGGVQGLAPAPLPSLPADQAADKAAAAVTGGKVESLTSVPEQGGGSAWQAVVLGPDGVSHLVTVDGTSGTITSNTTLGG</sequence>
<proteinExistence type="predicted"/>
<evidence type="ECO:0000313" key="3">
    <source>
        <dbReference type="EMBL" id="MBF9070857.1"/>
    </source>
</evidence>
<feature type="transmembrane region" description="Helical" evidence="2">
    <location>
        <begin position="75"/>
        <end position="97"/>
    </location>
</feature>
<keyword evidence="2" id="KW-1133">Transmembrane helix</keyword>
<organism evidence="3 4">
    <name type="scientific">Streptacidiphilus fuscans</name>
    <dbReference type="NCBI Taxonomy" id="2789292"/>
    <lineage>
        <taxon>Bacteria</taxon>
        <taxon>Bacillati</taxon>
        <taxon>Actinomycetota</taxon>
        <taxon>Actinomycetes</taxon>
        <taxon>Kitasatosporales</taxon>
        <taxon>Streptomycetaceae</taxon>
        <taxon>Streptacidiphilus</taxon>
    </lineage>
</organism>